<feature type="signal peptide" evidence="1">
    <location>
        <begin position="1"/>
        <end position="21"/>
    </location>
</feature>
<protein>
    <submittedName>
        <fullName evidence="2">Membrane protein</fullName>
    </submittedName>
</protein>
<evidence type="ECO:0000256" key="1">
    <source>
        <dbReference type="SAM" id="SignalP"/>
    </source>
</evidence>
<dbReference type="EMBL" id="BHYK01000035">
    <property type="protein sequence ID" value="GCD12507.1"/>
    <property type="molecule type" value="Genomic_DNA"/>
</dbReference>
<accession>A0A401USJ2</accession>
<dbReference type="PIRSF" id="PIRSF033729">
    <property type="entry name" value="UCP033729"/>
    <property type="match status" value="1"/>
</dbReference>
<dbReference type="Proteomes" id="UP000287872">
    <property type="component" value="Unassembled WGS sequence"/>
</dbReference>
<feature type="chain" id="PRO_5039157619" evidence="1">
    <location>
        <begin position="22"/>
        <end position="226"/>
    </location>
</feature>
<dbReference type="RefSeq" id="WP_125005260.1">
    <property type="nucleotide sequence ID" value="NZ_BHYK01000035.1"/>
</dbReference>
<sequence>MKKKLLVLLILLLTLSFTLMTSCNKKPKNTNDLLTFLKNMESYTTEMNMDIKNDKQTINYKARQSYLRGGGYKLELNNSRVFIYKANDNIYISDKNNGAKYVQSKDFDEVLKLCFIGEYIGLLYTNEEIKYSIEKINDIEYSVIDLFIPGGNKNINNALLYVNTKSMIPEKLVIYDIKGKEKINITYSNFLPNVRIEPSEFLTTFQKEVSHFYKWELQATTKSKFQ</sequence>
<dbReference type="PROSITE" id="PS51257">
    <property type="entry name" value="PROKAR_LIPOPROTEIN"/>
    <property type="match status" value="1"/>
</dbReference>
<evidence type="ECO:0000313" key="3">
    <source>
        <dbReference type="Proteomes" id="UP000287872"/>
    </source>
</evidence>
<gene>
    <name evidence="2" type="ORF">Ctaglu_41300</name>
</gene>
<keyword evidence="1" id="KW-0732">Signal</keyword>
<dbReference type="NCBIfam" id="NF041287">
    <property type="entry name" value="lipo_GerS_rel"/>
    <property type="match status" value="1"/>
</dbReference>
<dbReference type="InterPro" id="IPR014584">
    <property type="entry name" value="UCP033729"/>
</dbReference>
<dbReference type="OrthoDB" id="2047841at2"/>
<evidence type="ECO:0000313" key="2">
    <source>
        <dbReference type="EMBL" id="GCD12507.1"/>
    </source>
</evidence>
<name>A0A401USJ2_9CLOT</name>
<reference evidence="2 3" key="1">
    <citation type="submission" date="2018-11" db="EMBL/GenBank/DDBJ databases">
        <title>Genome sequencing and assembly of Clostridium tagluense strain A121.</title>
        <authorList>
            <person name="Murakami T."/>
            <person name="Segawa T."/>
            <person name="Shcherbakova V.A."/>
            <person name="Mori H."/>
            <person name="Yoshimura Y."/>
        </authorList>
    </citation>
    <scope>NUCLEOTIDE SEQUENCE [LARGE SCALE GENOMIC DNA]</scope>
    <source>
        <strain evidence="2 3">A121</strain>
    </source>
</reference>
<comment type="caution">
    <text evidence="2">The sequence shown here is derived from an EMBL/GenBank/DDBJ whole genome shotgun (WGS) entry which is preliminary data.</text>
</comment>
<dbReference type="AlphaFoldDB" id="A0A401USJ2"/>
<dbReference type="Gene3D" id="2.50.20.10">
    <property type="entry name" value="Lipoprotein localisation LolA/LolB/LppX"/>
    <property type="match status" value="1"/>
</dbReference>
<proteinExistence type="predicted"/>
<keyword evidence="3" id="KW-1185">Reference proteome</keyword>
<organism evidence="2 3">
    <name type="scientific">Clostridium tagluense</name>
    <dbReference type="NCBI Taxonomy" id="360422"/>
    <lineage>
        <taxon>Bacteria</taxon>
        <taxon>Bacillati</taxon>
        <taxon>Bacillota</taxon>
        <taxon>Clostridia</taxon>
        <taxon>Eubacteriales</taxon>
        <taxon>Clostridiaceae</taxon>
        <taxon>Clostridium</taxon>
    </lineage>
</organism>